<feature type="repeat" description="WD" evidence="1">
    <location>
        <begin position="328"/>
        <end position="369"/>
    </location>
</feature>
<dbReference type="GeneTree" id="ENSGT00390000012017"/>
<accession>A0A670YYT7</accession>
<dbReference type="AlphaFoldDB" id="A0A670YYT7"/>
<dbReference type="Ensembl" id="ENSPTXT00000014310.1">
    <property type="protein sequence ID" value="ENSPTXP00000013871.1"/>
    <property type="gene ID" value="ENSPTXG00000009657.1"/>
</dbReference>
<dbReference type="PROSITE" id="PS50082">
    <property type="entry name" value="WD_REPEATS_2"/>
    <property type="match status" value="2"/>
</dbReference>
<proteinExistence type="predicted"/>
<keyword evidence="3" id="KW-1185">Reference proteome</keyword>
<dbReference type="GO" id="GO:0005654">
    <property type="term" value="C:nucleoplasm"/>
    <property type="evidence" value="ECO:0007669"/>
    <property type="project" value="Ensembl"/>
</dbReference>
<reference evidence="2" key="2">
    <citation type="submission" date="2025-09" db="UniProtKB">
        <authorList>
            <consortium name="Ensembl"/>
        </authorList>
    </citation>
    <scope>IDENTIFICATION</scope>
</reference>
<feature type="repeat" description="WD" evidence="1">
    <location>
        <begin position="160"/>
        <end position="193"/>
    </location>
</feature>
<dbReference type="Gene3D" id="2.130.10.10">
    <property type="entry name" value="YVTN repeat-like/Quinoprotein amine dehydrogenase"/>
    <property type="match status" value="3"/>
</dbReference>
<dbReference type="InterPro" id="IPR011047">
    <property type="entry name" value="Quinoprotein_ADH-like_sf"/>
</dbReference>
<evidence type="ECO:0000256" key="1">
    <source>
        <dbReference type="PROSITE-ProRule" id="PRU00221"/>
    </source>
</evidence>
<dbReference type="PANTHER" id="PTHR44525">
    <property type="entry name" value="WD REPEAT-CONTAINING PROTEIN 27"/>
    <property type="match status" value="1"/>
</dbReference>
<evidence type="ECO:0000313" key="2">
    <source>
        <dbReference type="Ensembl" id="ENSPTXP00000013871.1"/>
    </source>
</evidence>
<name>A0A670YYT7_PSETE</name>
<gene>
    <name evidence="2" type="primary">WDR27</name>
</gene>
<dbReference type="SUPFAM" id="SSF50998">
    <property type="entry name" value="Quinoprotein alcohol dehydrogenase-like"/>
    <property type="match status" value="1"/>
</dbReference>
<sequence>MENLMDLCSIEDGYNSSSIVLEKQVFRSKVPESHVQLACSLHYCAFPLNGNELCIWNMSDEPNHQPLRLIGHHHAITALAFGTKVDPLLICSASQDYVIVWNLDECTNKVLEGLMPQGTVIGTLLGMVLYVRFSPDDQTVAVCAGNRIYVLNDEAIIAELEGHLAPVTAAEFCTWEKNILISISEDRSFKVWDYCIGLLIYQSAVITAFPLLSLFIDEANKQIITGCADGQLWIFSLISGHKYRCVIHINFKKERKKFYNKITKFPAEGTQYLWIGSSTGLFIINNANFELEAALHYKGGNGELLACGLADKTLLAFKSNLIGEPTVYSGHDGAITSVGWSHDNNWVVSSSEDRTLKIWSVSSAEPALCLGKEIFHKSIRSAQFYYIDTFILLSCGAEFYLLRYYLDTSKDEIKRYRTKSICKSIQKFPMASTVEITSLSAVNDFYSYIVLAAGSNRALEIFDLNVGRSAAVIRDAHSRSVHQICQNKGSSFSCQPQEAYNLFLTAAIGDGIKLWDLRTLRCERRFEGHNSRSHPCGISVSPCGQFIACGSEDKCAYIYEKHSSTYSYKLTGHTESVINVAFNPSSPQVFLIFFLTNFNF</sequence>
<dbReference type="Pfam" id="PF00400">
    <property type="entry name" value="WD40"/>
    <property type="match status" value="3"/>
</dbReference>
<dbReference type="PROSITE" id="PS50294">
    <property type="entry name" value="WD_REPEATS_REGION"/>
    <property type="match status" value="1"/>
</dbReference>
<dbReference type="OMA" id="CFNRYSS"/>
<organism evidence="2 3">
    <name type="scientific">Pseudonaja textilis</name>
    <name type="common">Eastern brown snake</name>
    <dbReference type="NCBI Taxonomy" id="8673"/>
    <lineage>
        <taxon>Eukaryota</taxon>
        <taxon>Metazoa</taxon>
        <taxon>Chordata</taxon>
        <taxon>Craniata</taxon>
        <taxon>Vertebrata</taxon>
        <taxon>Euteleostomi</taxon>
        <taxon>Lepidosauria</taxon>
        <taxon>Squamata</taxon>
        <taxon>Bifurcata</taxon>
        <taxon>Unidentata</taxon>
        <taxon>Episquamata</taxon>
        <taxon>Toxicofera</taxon>
        <taxon>Serpentes</taxon>
        <taxon>Colubroidea</taxon>
        <taxon>Elapidae</taxon>
        <taxon>Hydrophiinae</taxon>
        <taxon>Pseudonaja</taxon>
    </lineage>
</organism>
<dbReference type="SMART" id="SM00320">
    <property type="entry name" value="WD40"/>
    <property type="match status" value="8"/>
</dbReference>
<dbReference type="PANTHER" id="PTHR44525:SF1">
    <property type="entry name" value="WD REPEAT-CONTAINING PROTEIN 27"/>
    <property type="match status" value="1"/>
</dbReference>
<dbReference type="InterPro" id="IPR001680">
    <property type="entry name" value="WD40_rpt"/>
</dbReference>
<evidence type="ECO:0000313" key="3">
    <source>
        <dbReference type="Proteomes" id="UP000472273"/>
    </source>
</evidence>
<reference evidence="2" key="1">
    <citation type="submission" date="2025-08" db="UniProtKB">
        <authorList>
            <consortium name="Ensembl"/>
        </authorList>
    </citation>
    <scope>IDENTIFICATION</scope>
</reference>
<dbReference type="Proteomes" id="UP000472273">
    <property type="component" value="Unplaced"/>
</dbReference>
<dbReference type="InterPro" id="IPR042411">
    <property type="entry name" value="WDR27"/>
</dbReference>
<protein>
    <submittedName>
        <fullName evidence="2">WD repeat domain 27</fullName>
    </submittedName>
</protein>
<keyword evidence="1" id="KW-0853">WD repeat</keyword>
<dbReference type="InterPro" id="IPR015943">
    <property type="entry name" value="WD40/YVTN_repeat-like_dom_sf"/>
</dbReference>